<name>A0AAD4QP63_9AGAM</name>
<sequence>MRSSSPFDSSSQKISRKRPLSERLSFHNTPQHLKRARTTTSTSSSTPATKHKKKHKYKSKEDRAPKNLTQLHFTLDSSVLRTCPLCDLTYTKGAPEDETLHSSHCARVQRGMQWRRDEERTAVEAQVCEVATGVKLKDGNSGRIISINADASGKIGSKLAALLQTISLHLSSPPLTRDVLRTSKVYLFLLPSKRSLSCETIAGCAIATHISTAMAVASPAEVQGHPTNTSSSVNPIPPPTARLVSVDPSSSLFCKPEPLSTPMGIPRLFVPSAYRRRDIALRLLDAAAATFVHACPLDPHRGEVAFTQPTASGKALMEKWGRGGARIYQE</sequence>
<keyword evidence="5" id="KW-0863">Zinc-finger</keyword>
<dbReference type="Pfam" id="PF13880">
    <property type="entry name" value="Acetyltransf_13"/>
    <property type="match status" value="1"/>
</dbReference>
<dbReference type="PANTHER" id="PTHR45884:SF2">
    <property type="entry name" value="N-ACETYLTRANSFERASE ECO"/>
    <property type="match status" value="1"/>
</dbReference>
<dbReference type="InterPro" id="IPR028009">
    <property type="entry name" value="ESCO_Acetyltransf_dom"/>
</dbReference>
<dbReference type="EMBL" id="WTXG01000003">
    <property type="protein sequence ID" value="KAI0306538.1"/>
    <property type="molecule type" value="Genomic_DNA"/>
</dbReference>
<reference evidence="13" key="1">
    <citation type="journal article" date="2022" name="New Phytol.">
        <title>Evolutionary transition to the ectomycorrhizal habit in the genomes of a hyperdiverse lineage of mushroom-forming fungi.</title>
        <authorList>
            <person name="Looney B."/>
            <person name="Miyauchi S."/>
            <person name="Morin E."/>
            <person name="Drula E."/>
            <person name="Courty P.E."/>
            <person name="Kohler A."/>
            <person name="Kuo A."/>
            <person name="LaButti K."/>
            <person name="Pangilinan J."/>
            <person name="Lipzen A."/>
            <person name="Riley R."/>
            <person name="Andreopoulos W."/>
            <person name="He G."/>
            <person name="Johnson J."/>
            <person name="Nolan M."/>
            <person name="Tritt A."/>
            <person name="Barry K.W."/>
            <person name="Grigoriev I.V."/>
            <person name="Nagy L.G."/>
            <person name="Hibbett D."/>
            <person name="Henrissat B."/>
            <person name="Matheny P.B."/>
            <person name="Labbe J."/>
            <person name="Martin F.M."/>
        </authorList>
    </citation>
    <scope>NUCLEOTIDE SEQUENCE</scope>
    <source>
        <strain evidence="13">BPL690</strain>
    </source>
</reference>
<dbReference type="GO" id="GO:0061733">
    <property type="term" value="F:protein-lysine-acetyltransferase activity"/>
    <property type="evidence" value="ECO:0007669"/>
    <property type="project" value="TreeGrafter"/>
</dbReference>
<evidence type="ECO:0000313" key="13">
    <source>
        <dbReference type="EMBL" id="KAI0306538.1"/>
    </source>
</evidence>
<feature type="compositionally biased region" description="Polar residues" evidence="10">
    <location>
        <begin position="1"/>
        <end position="13"/>
    </location>
</feature>
<dbReference type="GO" id="GO:0000785">
    <property type="term" value="C:chromatin"/>
    <property type="evidence" value="ECO:0007669"/>
    <property type="project" value="TreeGrafter"/>
</dbReference>
<feature type="compositionally biased region" description="Basic residues" evidence="10">
    <location>
        <begin position="49"/>
        <end position="58"/>
    </location>
</feature>
<keyword evidence="9" id="KW-0012">Acyltransferase</keyword>
<evidence type="ECO:0000256" key="8">
    <source>
        <dbReference type="ARBA" id="ARBA00023306"/>
    </source>
</evidence>
<comment type="subcellular location">
    <subcellularLocation>
        <location evidence="1">Nucleus</location>
    </subcellularLocation>
</comment>
<dbReference type="PANTHER" id="PTHR45884">
    <property type="entry name" value="N-ACETYLTRANSFERASE ECO"/>
    <property type="match status" value="1"/>
</dbReference>
<keyword evidence="8" id="KW-0131">Cell cycle</keyword>
<evidence type="ECO:0000256" key="3">
    <source>
        <dbReference type="ARBA" id="ARBA00022679"/>
    </source>
</evidence>
<evidence type="ECO:0000313" key="14">
    <source>
        <dbReference type="Proteomes" id="UP001203297"/>
    </source>
</evidence>
<comment type="caution">
    <text evidence="13">The sequence shown here is derived from an EMBL/GenBank/DDBJ whole genome shotgun (WGS) entry which is preliminary data.</text>
</comment>
<evidence type="ECO:0000256" key="1">
    <source>
        <dbReference type="ARBA" id="ARBA00004123"/>
    </source>
</evidence>
<keyword evidence="14" id="KW-1185">Reference proteome</keyword>
<dbReference type="Proteomes" id="UP001203297">
    <property type="component" value="Unassembled WGS sequence"/>
</dbReference>
<keyword evidence="7" id="KW-0539">Nucleus</keyword>
<keyword evidence="4" id="KW-0479">Metal-binding</keyword>
<keyword evidence="6" id="KW-0862">Zinc</keyword>
<evidence type="ECO:0000256" key="5">
    <source>
        <dbReference type="ARBA" id="ARBA00022771"/>
    </source>
</evidence>
<evidence type="ECO:0000256" key="10">
    <source>
        <dbReference type="SAM" id="MobiDB-lite"/>
    </source>
</evidence>
<gene>
    <name evidence="13" type="ORF">B0F90DRAFT_1623082</name>
</gene>
<feature type="domain" description="N-acetyltransferase ESCO zinc-finger" evidence="11">
    <location>
        <begin position="70"/>
        <end position="107"/>
    </location>
</feature>
<dbReference type="AlphaFoldDB" id="A0AAD4QP63"/>
<feature type="region of interest" description="Disordered" evidence="10">
    <location>
        <begin position="1"/>
        <end position="65"/>
    </location>
</feature>
<evidence type="ECO:0008006" key="15">
    <source>
        <dbReference type="Google" id="ProtNLM"/>
    </source>
</evidence>
<organism evidence="13 14">
    <name type="scientific">Multifurca ochricompacta</name>
    <dbReference type="NCBI Taxonomy" id="376703"/>
    <lineage>
        <taxon>Eukaryota</taxon>
        <taxon>Fungi</taxon>
        <taxon>Dikarya</taxon>
        <taxon>Basidiomycota</taxon>
        <taxon>Agaricomycotina</taxon>
        <taxon>Agaricomycetes</taxon>
        <taxon>Russulales</taxon>
        <taxon>Russulaceae</taxon>
        <taxon>Multifurca</taxon>
    </lineage>
</organism>
<dbReference type="GO" id="GO:0005634">
    <property type="term" value="C:nucleus"/>
    <property type="evidence" value="ECO:0007669"/>
    <property type="project" value="UniProtKB-SubCell"/>
</dbReference>
<proteinExistence type="inferred from homology"/>
<keyword evidence="3" id="KW-0808">Transferase</keyword>
<dbReference type="GO" id="GO:0007064">
    <property type="term" value="P:mitotic sister chromatid cohesion"/>
    <property type="evidence" value="ECO:0007669"/>
    <property type="project" value="TreeGrafter"/>
</dbReference>
<dbReference type="GO" id="GO:0008270">
    <property type="term" value="F:zinc ion binding"/>
    <property type="evidence" value="ECO:0007669"/>
    <property type="project" value="UniProtKB-KW"/>
</dbReference>
<evidence type="ECO:0000256" key="2">
    <source>
        <dbReference type="ARBA" id="ARBA00005816"/>
    </source>
</evidence>
<evidence type="ECO:0000256" key="4">
    <source>
        <dbReference type="ARBA" id="ARBA00022723"/>
    </source>
</evidence>
<accession>A0AAD4QP63</accession>
<dbReference type="Pfam" id="PF13878">
    <property type="entry name" value="zf-C2H2_3"/>
    <property type="match status" value="1"/>
</dbReference>
<evidence type="ECO:0000256" key="7">
    <source>
        <dbReference type="ARBA" id="ARBA00023242"/>
    </source>
</evidence>
<evidence type="ECO:0000259" key="12">
    <source>
        <dbReference type="Pfam" id="PF13880"/>
    </source>
</evidence>
<evidence type="ECO:0000259" key="11">
    <source>
        <dbReference type="Pfam" id="PF13878"/>
    </source>
</evidence>
<comment type="similarity">
    <text evidence="2">Belongs to the acetyltransferase family. ECO subfamily.</text>
</comment>
<evidence type="ECO:0000256" key="6">
    <source>
        <dbReference type="ARBA" id="ARBA00022833"/>
    </source>
</evidence>
<feature type="compositionally biased region" description="Low complexity" evidence="10">
    <location>
        <begin position="38"/>
        <end position="48"/>
    </location>
</feature>
<dbReference type="InterPro" id="IPR028005">
    <property type="entry name" value="AcTrfase_ESCO_Znf_dom"/>
</dbReference>
<evidence type="ECO:0000256" key="9">
    <source>
        <dbReference type="ARBA" id="ARBA00023315"/>
    </source>
</evidence>
<feature type="domain" description="N-acetyltransferase ESCO acetyl-transferase" evidence="12">
    <location>
        <begin position="263"/>
        <end position="321"/>
    </location>
</feature>
<protein>
    <recommendedName>
        <fullName evidence="15">N-acetyltransferase ESCO acetyl-transferase domain-containing protein</fullName>
    </recommendedName>
</protein>